<protein>
    <submittedName>
        <fullName evidence="2">Uncharacterized protein</fullName>
    </submittedName>
</protein>
<evidence type="ECO:0000313" key="3">
    <source>
        <dbReference type="Proteomes" id="UP001497516"/>
    </source>
</evidence>
<accession>A0AAV2EFM9</accession>
<reference evidence="2 3" key="1">
    <citation type="submission" date="2024-04" db="EMBL/GenBank/DDBJ databases">
        <authorList>
            <person name="Fracassetti M."/>
        </authorList>
    </citation>
    <scope>NUCLEOTIDE SEQUENCE [LARGE SCALE GENOMIC DNA]</scope>
</reference>
<keyword evidence="1" id="KW-0732">Signal</keyword>
<name>A0AAV2EFM9_9ROSI</name>
<evidence type="ECO:0000256" key="1">
    <source>
        <dbReference type="SAM" id="SignalP"/>
    </source>
</evidence>
<evidence type="ECO:0000313" key="2">
    <source>
        <dbReference type="EMBL" id="CAL1384512.1"/>
    </source>
</evidence>
<keyword evidence="3" id="KW-1185">Reference proteome</keyword>
<dbReference type="AlphaFoldDB" id="A0AAV2EFM9"/>
<dbReference type="EMBL" id="OZ034817">
    <property type="protein sequence ID" value="CAL1384512.1"/>
    <property type="molecule type" value="Genomic_DNA"/>
</dbReference>
<organism evidence="2 3">
    <name type="scientific">Linum trigynum</name>
    <dbReference type="NCBI Taxonomy" id="586398"/>
    <lineage>
        <taxon>Eukaryota</taxon>
        <taxon>Viridiplantae</taxon>
        <taxon>Streptophyta</taxon>
        <taxon>Embryophyta</taxon>
        <taxon>Tracheophyta</taxon>
        <taxon>Spermatophyta</taxon>
        <taxon>Magnoliopsida</taxon>
        <taxon>eudicotyledons</taxon>
        <taxon>Gunneridae</taxon>
        <taxon>Pentapetalae</taxon>
        <taxon>rosids</taxon>
        <taxon>fabids</taxon>
        <taxon>Malpighiales</taxon>
        <taxon>Linaceae</taxon>
        <taxon>Linum</taxon>
    </lineage>
</organism>
<dbReference type="Proteomes" id="UP001497516">
    <property type="component" value="Chromosome 4"/>
</dbReference>
<proteinExistence type="predicted"/>
<feature type="chain" id="PRO_5043550607" evidence="1">
    <location>
        <begin position="24"/>
        <end position="113"/>
    </location>
</feature>
<sequence>MKTSNVFLLFFLTSFMIIGNEVAMGTRVDTEAAKRDVFLEKMATTTPTTVKWWLSVAADYHLEGKWPWCNWCCNPVVGKLCCMNCNVCPKEGCRAMSGRSDDIDFDFLLLRYN</sequence>
<gene>
    <name evidence="2" type="ORF">LTRI10_LOCUS25713</name>
</gene>
<feature type="signal peptide" evidence="1">
    <location>
        <begin position="1"/>
        <end position="23"/>
    </location>
</feature>